<evidence type="ECO:0000256" key="3">
    <source>
        <dbReference type="ARBA" id="ARBA00023163"/>
    </source>
</evidence>
<dbReference type="InterPro" id="IPR050204">
    <property type="entry name" value="AraC_XylS_family_regulators"/>
</dbReference>
<keyword evidence="7" id="KW-1185">Reference proteome</keyword>
<evidence type="ECO:0000313" key="6">
    <source>
        <dbReference type="EMBL" id="MBR1137801.1"/>
    </source>
</evidence>
<evidence type="ECO:0000256" key="1">
    <source>
        <dbReference type="ARBA" id="ARBA00023015"/>
    </source>
</evidence>
<evidence type="ECO:0000256" key="2">
    <source>
        <dbReference type="ARBA" id="ARBA00023125"/>
    </source>
</evidence>
<dbReference type="SUPFAM" id="SSF46689">
    <property type="entry name" value="Homeodomain-like"/>
    <property type="match status" value="1"/>
</dbReference>
<proteinExistence type="predicted"/>
<dbReference type="InterPro" id="IPR009057">
    <property type="entry name" value="Homeodomain-like_sf"/>
</dbReference>
<keyword evidence="2" id="KW-0238">DNA-binding</keyword>
<dbReference type="EMBL" id="JAFCLK010000016">
    <property type="protein sequence ID" value="MBR1137801.1"/>
    <property type="molecule type" value="Genomic_DNA"/>
</dbReference>
<protein>
    <submittedName>
        <fullName evidence="6">Helix-turn-helix transcriptional regulator</fullName>
    </submittedName>
</protein>
<gene>
    <name evidence="6" type="ORF">JQ619_18685</name>
</gene>
<dbReference type="PANTHER" id="PTHR46796:SF6">
    <property type="entry name" value="ARAC SUBFAMILY"/>
    <property type="match status" value="1"/>
</dbReference>
<evidence type="ECO:0000259" key="5">
    <source>
        <dbReference type="PROSITE" id="PS01124"/>
    </source>
</evidence>
<dbReference type="PROSITE" id="PS01124">
    <property type="entry name" value="HTH_ARAC_FAMILY_2"/>
    <property type="match status" value="1"/>
</dbReference>
<keyword evidence="3" id="KW-0804">Transcription</keyword>
<dbReference type="InterPro" id="IPR020449">
    <property type="entry name" value="Tscrpt_reg_AraC-type_HTH"/>
</dbReference>
<dbReference type="Pfam" id="PF12833">
    <property type="entry name" value="HTH_18"/>
    <property type="match status" value="1"/>
</dbReference>
<name>A0ABS5G9K4_9BRAD</name>
<dbReference type="SMART" id="SM00342">
    <property type="entry name" value="HTH_ARAC"/>
    <property type="match status" value="1"/>
</dbReference>
<dbReference type="RefSeq" id="WP_148221557.1">
    <property type="nucleotide sequence ID" value="NZ_JABFDP010000013.1"/>
</dbReference>
<evidence type="ECO:0000313" key="7">
    <source>
        <dbReference type="Proteomes" id="UP001314635"/>
    </source>
</evidence>
<organism evidence="6 7">
    <name type="scientific">Bradyrhizobium denitrificans</name>
    <dbReference type="NCBI Taxonomy" id="2734912"/>
    <lineage>
        <taxon>Bacteria</taxon>
        <taxon>Pseudomonadati</taxon>
        <taxon>Pseudomonadota</taxon>
        <taxon>Alphaproteobacteria</taxon>
        <taxon>Hyphomicrobiales</taxon>
        <taxon>Nitrobacteraceae</taxon>
        <taxon>Bradyrhizobium</taxon>
    </lineage>
</organism>
<dbReference type="InterPro" id="IPR018060">
    <property type="entry name" value="HTH_AraC"/>
</dbReference>
<keyword evidence="1" id="KW-0805">Transcription regulation</keyword>
<dbReference type="PANTHER" id="PTHR46796">
    <property type="entry name" value="HTH-TYPE TRANSCRIPTIONAL ACTIVATOR RHAS-RELATED"/>
    <property type="match status" value="1"/>
</dbReference>
<comment type="caution">
    <text evidence="6">The sequence shown here is derived from an EMBL/GenBank/DDBJ whole genome shotgun (WGS) entry which is preliminary data.</text>
</comment>
<evidence type="ECO:0000256" key="4">
    <source>
        <dbReference type="SAM" id="MobiDB-lite"/>
    </source>
</evidence>
<accession>A0ABS5G9K4</accession>
<dbReference type="Gene3D" id="1.10.10.60">
    <property type="entry name" value="Homeodomain-like"/>
    <property type="match status" value="1"/>
</dbReference>
<dbReference type="Proteomes" id="UP001314635">
    <property type="component" value="Unassembled WGS sequence"/>
</dbReference>
<feature type="compositionally biased region" description="Low complexity" evidence="4">
    <location>
        <begin position="1"/>
        <end position="15"/>
    </location>
</feature>
<feature type="region of interest" description="Disordered" evidence="4">
    <location>
        <begin position="1"/>
        <end position="27"/>
    </location>
</feature>
<dbReference type="PRINTS" id="PR00032">
    <property type="entry name" value="HTHARAC"/>
</dbReference>
<reference evidence="7" key="1">
    <citation type="journal article" date="2021" name="ISME J.">
        <title>Evolutionary origin and ecological implication of a unique nif island in free-living Bradyrhizobium lineages.</title>
        <authorList>
            <person name="Tao J."/>
        </authorList>
    </citation>
    <scope>NUCLEOTIDE SEQUENCE [LARGE SCALE GENOMIC DNA]</scope>
    <source>
        <strain evidence="7">SZCCT0094</strain>
    </source>
</reference>
<sequence>MISASSPAQEAAPSQLERRWSGKSGNAAVMRRRNMTATDESGAANMPLKLIDLRSSEADDDQIRLRTWQELTASLFVTDQAVAAQSVCDIFLRCYHLERMLFFDHRACAHRAERTQSQIVTQGVDHIFIALQTAGATRMAHVDGELVATPGDFVVLDLARSFRLATEGMSAIQICIPRRHIAQYAGRPNAPAARVLPSRGNPLLKLLADHLLNMRACLTRADAEQRNHLTSAALAICNAVLTADDEDRGDDLAPAEIQLRQFVAQNLHRPDLGVELLCATFGLSRTPLYKLFEADGGVANYIRDRRMAHAMRILACADGGAAQRVSTVAYACGYQSEKIFSRAFRRRYGINPSQVKRAFPQVSIRPKGALLASWLQNL</sequence>
<feature type="domain" description="HTH araC/xylS-type" evidence="5">
    <location>
        <begin position="257"/>
        <end position="358"/>
    </location>
</feature>